<evidence type="ECO:0000313" key="2">
    <source>
        <dbReference type="EMBL" id="MBL1102708.1"/>
    </source>
</evidence>
<feature type="region of interest" description="Disordered" evidence="1">
    <location>
        <begin position="88"/>
        <end position="123"/>
    </location>
</feature>
<feature type="non-terminal residue" evidence="2">
    <location>
        <position position="1"/>
    </location>
</feature>
<comment type="caution">
    <text evidence="2">The sequence shown here is derived from an EMBL/GenBank/DDBJ whole genome shotgun (WGS) entry which is preliminary data.</text>
</comment>
<accession>A0ABS1NRK0</accession>
<sequence>QWTQNTSGILSDFHTLCGHLKISQCVCSDGPLLHALEHFAHQPPGTQPSHGDITDNARQLIDEAAAYSYFTLTLLEIFTAPGLDRRGEQALANTRGGAPRTEHLPLQRAHPHHPHTQGMVPQR</sequence>
<dbReference type="EMBL" id="JAERRF010000061">
    <property type="protein sequence ID" value="MBL1102708.1"/>
    <property type="molecule type" value="Genomic_DNA"/>
</dbReference>
<name>A0ABS1NRK0_9ACTN</name>
<reference evidence="2 3" key="1">
    <citation type="submission" date="2021-01" db="EMBL/GenBank/DDBJ databases">
        <title>WGS of actinomycetes isolated from Thailand.</title>
        <authorList>
            <person name="Thawai C."/>
        </authorList>
    </citation>
    <scope>NUCLEOTIDE SEQUENCE [LARGE SCALE GENOMIC DNA]</scope>
    <source>
        <strain evidence="2 3">CA1R205</strain>
    </source>
</reference>
<organism evidence="2 3">
    <name type="scientific">Streptomyces coffeae</name>
    <dbReference type="NCBI Taxonomy" id="621382"/>
    <lineage>
        <taxon>Bacteria</taxon>
        <taxon>Bacillati</taxon>
        <taxon>Actinomycetota</taxon>
        <taxon>Actinomycetes</taxon>
        <taxon>Kitasatosporales</taxon>
        <taxon>Streptomycetaceae</taxon>
        <taxon>Streptomyces</taxon>
    </lineage>
</organism>
<gene>
    <name evidence="2" type="ORF">JK363_40250</name>
</gene>
<proteinExistence type="predicted"/>
<dbReference type="Proteomes" id="UP000634229">
    <property type="component" value="Unassembled WGS sequence"/>
</dbReference>
<evidence type="ECO:0000313" key="3">
    <source>
        <dbReference type="Proteomes" id="UP000634229"/>
    </source>
</evidence>
<protein>
    <submittedName>
        <fullName evidence="2">Uncharacterized protein</fullName>
    </submittedName>
</protein>
<evidence type="ECO:0000256" key="1">
    <source>
        <dbReference type="SAM" id="MobiDB-lite"/>
    </source>
</evidence>
<keyword evidence="3" id="KW-1185">Reference proteome</keyword>